<proteinExistence type="predicted"/>
<feature type="transmembrane region" description="Helical" evidence="1">
    <location>
        <begin position="324"/>
        <end position="346"/>
    </location>
</feature>
<comment type="caution">
    <text evidence="2">The sequence shown here is derived from an EMBL/GenBank/DDBJ whole genome shotgun (WGS) entry which is preliminary data.</text>
</comment>
<feature type="transmembrane region" description="Helical" evidence="1">
    <location>
        <begin position="129"/>
        <end position="148"/>
    </location>
</feature>
<feature type="transmembrane region" description="Helical" evidence="1">
    <location>
        <begin position="35"/>
        <end position="57"/>
    </location>
</feature>
<dbReference type="RefSeq" id="WP_278917586.1">
    <property type="nucleotide sequence ID" value="NZ_DYTS01000261.1"/>
</dbReference>
<sequence length="420" mass="46126">MSTSASVTKALHHHLRRMSGRDPQETHRVASSLELLFDLTFATCFAFAATQLAHALAAGHYSTALIGFGFASFCICWAWTNFSWFASAYDTDDWIFRIATMVQMAGVLVLAIGLPRLFSSLEEGQHLDASVMVLGYVIMRVAMIFQWLRAAKQDPSRRRACITYAVSIAVAQLGWIALFFFPLSIDITITLFFLWFLVEFAGPIFAERRDGGTPWHAEHISERYSLFAIIALGEGLVGTVAALSAEMEHVGWTLETALACVAGVGITFGMWWVYSILPSANVLHAYRSRAFVWSYGQILIIASIVATGAGLDVAANFIENKAHIGVLPALLATAIPLAMFLGLIYALHYFLVRRFDSLHVWLLLATVVVIAIAIGAAMLGMSIVICLVVLMFAPIITIVGYEILGHRHQGEMLFGDPESL</sequence>
<feature type="transmembrane region" description="Helical" evidence="1">
    <location>
        <begin position="256"/>
        <end position="277"/>
    </location>
</feature>
<accession>A0A921NHX7</accession>
<organism evidence="2 3">
    <name type="scientific">Pseudomonas lactis</name>
    <dbReference type="NCBI Taxonomy" id="1615674"/>
    <lineage>
        <taxon>Bacteria</taxon>
        <taxon>Pseudomonadati</taxon>
        <taxon>Pseudomonadota</taxon>
        <taxon>Gammaproteobacteria</taxon>
        <taxon>Pseudomonadales</taxon>
        <taxon>Pseudomonadaceae</taxon>
        <taxon>Pseudomonas</taxon>
    </lineage>
</organism>
<feature type="transmembrane region" description="Helical" evidence="1">
    <location>
        <begin position="298"/>
        <end position="318"/>
    </location>
</feature>
<feature type="transmembrane region" description="Helical" evidence="1">
    <location>
        <begin position="63"/>
        <end position="82"/>
    </location>
</feature>
<keyword evidence="1" id="KW-0472">Membrane</keyword>
<gene>
    <name evidence="2" type="ORF">K8W20_14630</name>
</gene>
<reference evidence="2" key="2">
    <citation type="submission" date="2021-09" db="EMBL/GenBank/DDBJ databases">
        <authorList>
            <person name="Gilroy R."/>
        </authorList>
    </citation>
    <scope>NUCLEOTIDE SEQUENCE</scope>
    <source>
        <strain evidence="2">ChiSjej2B20-17149</strain>
    </source>
</reference>
<name>A0A921NHX7_9PSED</name>
<feature type="transmembrane region" description="Helical" evidence="1">
    <location>
        <begin position="94"/>
        <end position="117"/>
    </location>
</feature>
<dbReference type="Pfam" id="PF06772">
    <property type="entry name" value="LtrA"/>
    <property type="match status" value="1"/>
</dbReference>
<evidence type="ECO:0000313" key="2">
    <source>
        <dbReference type="EMBL" id="HJH19941.1"/>
    </source>
</evidence>
<dbReference type="Proteomes" id="UP000752172">
    <property type="component" value="Unassembled WGS sequence"/>
</dbReference>
<keyword evidence="1" id="KW-0812">Transmembrane</keyword>
<protein>
    <submittedName>
        <fullName evidence="2">Low temperature requirement protein A</fullName>
    </submittedName>
</protein>
<feature type="transmembrane region" description="Helical" evidence="1">
    <location>
        <begin position="187"/>
        <end position="206"/>
    </location>
</feature>
<feature type="transmembrane region" description="Helical" evidence="1">
    <location>
        <begin position="226"/>
        <end position="244"/>
    </location>
</feature>
<dbReference type="AlphaFoldDB" id="A0A921NHX7"/>
<feature type="transmembrane region" description="Helical" evidence="1">
    <location>
        <begin position="160"/>
        <end position="181"/>
    </location>
</feature>
<dbReference type="EMBL" id="DYTS01000261">
    <property type="protein sequence ID" value="HJH19941.1"/>
    <property type="molecule type" value="Genomic_DNA"/>
</dbReference>
<dbReference type="PANTHER" id="PTHR36840">
    <property type="entry name" value="BLL5714 PROTEIN"/>
    <property type="match status" value="1"/>
</dbReference>
<feature type="transmembrane region" description="Helical" evidence="1">
    <location>
        <begin position="358"/>
        <end position="376"/>
    </location>
</feature>
<evidence type="ECO:0000313" key="3">
    <source>
        <dbReference type="Proteomes" id="UP000752172"/>
    </source>
</evidence>
<reference evidence="2" key="1">
    <citation type="journal article" date="2021" name="PeerJ">
        <title>Extensive microbial diversity within the chicken gut microbiome revealed by metagenomics and culture.</title>
        <authorList>
            <person name="Gilroy R."/>
            <person name="Ravi A."/>
            <person name="Getino M."/>
            <person name="Pursley I."/>
            <person name="Horton D.L."/>
            <person name="Alikhan N.F."/>
            <person name="Baker D."/>
            <person name="Gharbi K."/>
            <person name="Hall N."/>
            <person name="Watson M."/>
            <person name="Adriaenssens E.M."/>
            <person name="Foster-Nyarko E."/>
            <person name="Jarju S."/>
            <person name="Secka A."/>
            <person name="Antonio M."/>
            <person name="Oren A."/>
            <person name="Chaudhuri R.R."/>
            <person name="La Ragione R."/>
            <person name="Hildebrand F."/>
            <person name="Pallen M.J."/>
        </authorList>
    </citation>
    <scope>NUCLEOTIDE SEQUENCE</scope>
    <source>
        <strain evidence="2">ChiSjej2B20-17149</strain>
    </source>
</reference>
<keyword evidence="1" id="KW-1133">Transmembrane helix</keyword>
<dbReference type="InterPro" id="IPR010640">
    <property type="entry name" value="Low_temperature_requirement_A"/>
</dbReference>
<dbReference type="PANTHER" id="PTHR36840:SF1">
    <property type="entry name" value="BLL5714 PROTEIN"/>
    <property type="match status" value="1"/>
</dbReference>
<feature type="transmembrane region" description="Helical" evidence="1">
    <location>
        <begin position="382"/>
        <end position="404"/>
    </location>
</feature>
<evidence type="ECO:0000256" key="1">
    <source>
        <dbReference type="SAM" id="Phobius"/>
    </source>
</evidence>